<evidence type="ECO:0000313" key="3">
    <source>
        <dbReference type="Proteomes" id="UP001165422"/>
    </source>
</evidence>
<evidence type="ECO:0000313" key="2">
    <source>
        <dbReference type="EMBL" id="MCC9296677.1"/>
    </source>
</evidence>
<keyword evidence="3" id="KW-1185">Reference proteome</keyword>
<feature type="chain" id="PRO_5045800175" evidence="1">
    <location>
        <begin position="30"/>
        <end position="123"/>
    </location>
</feature>
<organism evidence="2 3">
    <name type="scientific">Clostridium aromativorans</name>
    <dbReference type="NCBI Taxonomy" id="2836848"/>
    <lineage>
        <taxon>Bacteria</taxon>
        <taxon>Bacillati</taxon>
        <taxon>Bacillota</taxon>
        <taxon>Clostridia</taxon>
        <taxon>Eubacteriales</taxon>
        <taxon>Clostridiaceae</taxon>
        <taxon>Clostridium</taxon>
    </lineage>
</organism>
<reference evidence="2" key="1">
    <citation type="submission" date="2021-11" db="EMBL/GenBank/DDBJ databases">
        <authorList>
            <person name="Qingchun L."/>
            <person name="Dong Z."/>
            <person name="Zongwei Q."/>
            <person name="Jia Z."/>
            <person name="Duotao L."/>
        </authorList>
    </citation>
    <scope>NUCLEOTIDE SEQUENCE</scope>
    <source>
        <strain evidence="2">WLY-B-L2</strain>
    </source>
</reference>
<name>A0ABS8NA45_9CLOT</name>
<accession>A0ABS8NA45</accession>
<proteinExistence type="predicted"/>
<keyword evidence="1" id="KW-0732">Signal</keyword>
<sequence length="123" mass="13474">MLKMKYRLISAIMVLAPLVSTGVTTTVQAKPANTKSGIVYKTKYSYGNFKAQLDKLVKARIINNYQESKILNVFKSQGDFKTGLDRLVAAHIINSSQESKVIGIFNGSAANVKSTPAKQVHVK</sequence>
<gene>
    <name evidence="2" type="ORF">LN736_17715</name>
</gene>
<dbReference type="EMBL" id="JAJJPB010000042">
    <property type="protein sequence ID" value="MCC9296677.1"/>
    <property type="molecule type" value="Genomic_DNA"/>
</dbReference>
<protein>
    <submittedName>
        <fullName evidence="2">Uncharacterized protein</fullName>
    </submittedName>
</protein>
<evidence type="ECO:0000256" key="1">
    <source>
        <dbReference type="SAM" id="SignalP"/>
    </source>
</evidence>
<dbReference type="Proteomes" id="UP001165422">
    <property type="component" value="Unassembled WGS sequence"/>
</dbReference>
<dbReference type="RefSeq" id="WP_229982118.1">
    <property type="nucleotide sequence ID" value="NZ_JAJJPB010000042.1"/>
</dbReference>
<comment type="caution">
    <text evidence="2">The sequence shown here is derived from an EMBL/GenBank/DDBJ whole genome shotgun (WGS) entry which is preliminary data.</text>
</comment>
<feature type="signal peptide" evidence="1">
    <location>
        <begin position="1"/>
        <end position="29"/>
    </location>
</feature>